<keyword evidence="2" id="KW-1185">Reference proteome</keyword>
<reference evidence="1 2" key="1">
    <citation type="submission" date="2019-01" db="EMBL/GenBank/DDBJ databases">
        <title>Flavobacterium sp. nov.,isolated from freshwater.</title>
        <authorList>
            <person name="Zhang R."/>
            <person name="Du Z.-J."/>
        </authorList>
    </citation>
    <scope>NUCLEOTIDE SEQUENCE [LARGE SCALE GENOMIC DNA]</scope>
    <source>
        <strain evidence="1 2">1E403</strain>
    </source>
</reference>
<dbReference type="InterPro" id="IPR003718">
    <property type="entry name" value="OsmC/Ohr_fam"/>
</dbReference>
<dbReference type="InterPro" id="IPR052707">
    <property type="entry name" value="OsmC_Ohr_Peroxiredoxin"/>
</dbReference>
<dbReference type="EMBL" id="SBII01000007">
    <property type="protein sequence ID" value="RWW99943.1"/>
    <property type="molecule type" value="Genomic_DNA"/>
</dbReference>
<dbReference type="SUPFAM" id="SSF82784">
    <property type="entry name" value="OsmC-like"/>
    <property type="match status" value="1"/>
</dbReference>
<organism evidence="1 2">
    <name type="scientific">Flavobacterium cerinum</name>
    <dbReference type="NCBI Taxonomy" id="2502784"/>
    <lineage>
        <taxon>Bacteria</taxon>
        <taxon>Pseudomonadati</taxon>
        <taxon>Bacteroidota</taxon>
        <taxon>Flavobacteriia</taxon>
        <taxon>Flavobacteriales</taxon>
        <taxon>Flavobacteriaceae</taxon>
        <taxon>Flavobacterium</taxon>
    </lineage>
</organism>
<comment type="caution">
    <text evidence="1">The sequence shown here is derived from an EMBL/GenBank/DDBJ whole genome shotgun (WGS) entry which is preliminary data.</text>
</comment>
<dbReference type="AlphaFoldDB" id="A0A444H9M9"/>
<dbReference type="OrthoDB" id="9795405at2"/>
<sequence>MKTHNYATAINWTGNTGKGTQNYTEYKRDYSISAEGKTEIAGSSDPAFRGDPTRYNPEELLLASLSSCHMLWYLHLCAEAGVIVTTYSDNATGIMTETANGSGKFTEVTLHPTVTVSESTMVEKANNLHKKANEFCYIANSCNFPIHHKPVCIAKKN</sequence>
<protein>
    <submittedName>
        <fullName evidence="1">OsmC family peroxiredoxin</fullName>
    </submittedName>
</protein>
<name>A0A444H9M9_9FLAO</name>
<proteinExistence type="predicted"/>
<dbReference type="InterPro" id="IPR015946">
    <property type="entry name" value="KH_dom-like_a/b"/>
</dbReference>
<evidence type="ECO:0000313" key="2">
    <source>
        <dbReference type="Proteomes" id="UP000287527"/>
    </source>
</evidence>
<dbReference type="PANTHER" id="PTHR42830:SF2">
    <property type="entry name" value="OSMC_OHR FAMILY PROTEIN"/>
    <property type="match status" value="1"/>
</dbReference>
<evidence type="ECO:0000313" key="1">
    <source>
        <dbReference type="EMBL" id="RWW99943.1"/>
    </source>
</evidence>
<gene>
    <name evidence="1" type="ORF">EPI11_10375</name>
</gene>
<dbReference type="PANTHER" id="PTHR42830">
    <property type="entry name" value="OSMOTICALLY INDUCIBLE FAMILY PROTEIN"/>
    <property type="match status" value="1"/>
</dbReference>
<dbReference type="Proteomes" id="UP000287527">
    <property type="component" value="Unassembled WGS sequence"/>
</dbReference>
<dbReference type="InterPro" id="IPR036102">
    <property type="entry name" value="OsmC/Ohrsf"/>
</dbReference>
<dbReference type="Pfam" id="PF02566">
    <property type="entry name" value="OsmC"/>
    <property type="match status" value="1"/>
</dbReference>
<dbReference type="Gene3D" id="3.30.300.20">
    <property type="match status" value="1"/>
</dbReference>
<dbReference type="RefSeq" id="WP_128389902.1">
    <property type="nucleotide sequence ID" value="NZ_SBII01000007.1"/>
</dbReference>
<accession>A0A444H9M9</accession>